<dbReference type="InterPro" id="IPR007170">
    <property type="entry name" value="SpoVG"/>
</dbReference>
<evidence type="ECO:0000256" key="3">
    <source>
        <dbReference type="ARBA" id="ARBA00023306"/>
    </source>
</evidence>
<proteinExistence type="predicted"/>
<evidence type="ECO:0000313" key="5">
    <source>
        <dbReference type="Proteomes" id="UP000623678"/>
    </source>
</evidence>
<dbReference type="AlphaFoldDB" id="A0A926ELX9"/>
<dbReference type="SUPFAM" id="SSF160537">
    <property type="entry name" value="SpoVG-like"/>
    <property type="match status" value="1"/>
</dbReference>
<comment type="caution">
    <text evidence="4">The sequence shown here is derived from an EMBL/GenBank/DDBJ whole genome shotgun (WGS) entry which is preliminary data.</text>
</comment>
<reference evidence="4" key="1">
    <citation type="submission" date="2020-08" db="EMBL/GenBank/DDBJ databases">
        <title>Genome public.</title>
        <authorList>
            <person name="Liu C."/>
            <person name="Sun Q."/>
        </authorList>
    </citation>
    <scope>NUCLEOTIDE SEQUENCE</scope>
    <source>
        <strain evidence="4">NSJ-64</strain>
    </source>
</reference>
<dbReference type="RefSeq" id="WP_262393973.1">
    <property type="nucleotide sequence ID" value="NZ_JACRTD010000001.1"/>
</dbReference>
<dbReference type="PANTHER" id="PTHR38429:SF1">
    <property type="entry name" value="SEPTATION PROTEIN SPOVG-RELATED"/>
    <property type="match status" value="1"/>
</dbReference>
<gene>
    <name evidence="4" type="primary">spoVG</name>
    <name evidence="4" type="ORF">H8705_00795</name>
</gene>
<evidence type="ECO:0000313" key="4">
    <source>
        <dbReference type="EMBL" id="MBC8584121.1"/>
    </source>
</evidence>
<accession>A0A926ELX9</accession>
<evidence type="ECO:0000256" key="2">
    <source>
        <dbReference type="ARBA" id="ARBA00023210"/>
    </source>
</evidence>
<dbReference type="EMBL" id="JACRTD010000001">
    <property type="protein sequence ID" value="MBC8584121.1"/>
    <property type="molecule type" value="Genomic_DNA"/>
</dbReference>
<dbReference type="GO" id="GO:0000917">
    <property type="term" value="P:division septum assembly"/>
    <property type="evidence" value="ECO:0007669"/>
    <property type="project" value="UniProtKB-KW"/>
</dbReference>
<keyword evidence="2" id="KW-0717">Septation</keyword>
<dbReference type="PANTHER" id="PTHR38429">
    <property type="entry name" value="SEPTATION PROTEIN SPOVG-RELATED"/>
    <property type="match status" value="1"/>
</dbReference>
<evidence type="ECO:0000256" key="1">
    <source>
        <dbReference type="ARBA" id="ARBA00022618"/>
    </source>
</evidence>
<organism evidence="4 5">
    <name type="scientific">Youxingia wuxianensis</name>
    <dbReference type="NCBI Taxonomy" id="2763678"/>
    <lineage>
        <taxon>Bacteria</taxon>
        <taxon>Bacillati</taxon>
        <taxon>Bacillota</taxon>
        <taxon>Clostridia</taxon>
        <taxon>Eubacteriales</taxon>
        <taxon>Oscillospiraceae</taxon>
        <taxon>Youxingia</taxon>
    </lineage>
</organism>
<dbReference type="NCBIfam" id="NF009749">
    <property type="entry name" value="PRK13259.1"/>
    <property type="match status" value="1"/>
</dbReference>
<keyword evidence="1" id="KW-0132">Cell division</keyword>
<protein>
    <submittedName>
        <fullName evidence="4">Septation regulator SpoVG</fullName>
    </submittedName>
</protein>
<sequence>MIITDIKIRRTYQDTRLRALVSLTIDGELAVHDIKVIEGPERLFVAMPSRRDDNGVFRDICHPITSAARKQMEGAILDAYHEFLSNMSQPHESQQEVEN</sequence>
<dbReference type="GO" id="GO:0030435">
    <property type="term" value="P:sporulation resulting in formation of a cellular spore"/>
    <property type="evidence" value="ECO:0007669"/>
    <property type="project" value="InterPro"/>
</dbReference>
<dbReference type="InterPro" id="IPR036751">
    <property type="entry name" value="SpoVG_sf"/>
</dbReference>
<dbReference type="Gene3D" id="3.30.1120.40">
    <property type="entry name" value="Stage V sporulation protein G"/>
    <property type="match status" value="1"/>
</dbReference>
<keyword evidence="3" id="KW-0131">Cell cycle</keyword>
<dbReference type="Proteomes" id="UP000623678">
    <property type="component" value="Unassembled WGS sequence"/>
</dbReference>
<dbReference type="Pfam" id="PF04026">
    <property type="entry name" value="SpoVG"/>
    <property type="match status" value="1"/>
</dbReference>
<keyword evidence="5" id="KW-1185">Reference proteome</keyword>
<name>A0A926ELX9_9FIRM</name>